<sequence length="161" mass="17490">MENNAGRRMRKRITAPRNLTEAHQLITKIKADFGLVDAEDSYNEAMSAQQAMYGETLHQYVKCAAWAAMRAAGTTSLVIPNDVFTLDRRVPVNVAIDPATKDVRFDLVPEGAKTDDEILADAKLAEMDNELAALTAASFEAQQDADAAGDENYALEGGDRG</sequence>
<name>A0A5J6T2K0_9CAUD</name>
<dbReference type="EMBL" id="MN317029">
    <property type="protein sequence ID" value="QFG04428.1"/>
    <property type="molecule type" value="Genomic_DNA"/>
</dbReference>
<dbReference type="RefSeq" id="YP_009998193.1">
    <property type="nucleotide sequence ID" value="NC_052984.1"/>
</dbReference>
<evidence type="ECO:0000313" key="1">
    <source>
        <dbReference type="EMBL" id="QFG04428.1"/>
    </source>
</evidence>
<organism evidence="1 2">
    <name type="scientific">Aeromonas phage vB_AhyS-A18P4</name>
    <dbReference type="NCBI Taxonomy" id="2608321"/>
    <lineage>
        <taxon>Viruses</taxon>
        <taxon>Duplodnaviria</taxon>
        <taxon>Heunggongvirae</taxon>
        <taxon>Uroviricota</taxon>
        <taxon>Caudoviricetes</taxon>
        <taxon>Casjensviridae</taxon>
        <taxon>Sharonstreetvirus</taxon>
        <taxon>Sharonstreetvirus A18P4</taxon>
    </lineage>
</organism>
<dbReference type="GeneID" id="62680775"/>
<keyword evidence="2" id="KW-1185">Reference proteome</keyword>
<dbReference type="Proteomes" id="UP000326305">
    <property type="component" value="Segment"/>
</dbReference>
<accession>A0A5J6T2K0</accession>
<dbReference type="KEGG" id="vg:62680775"/>
<evidence type="ECO:0000313" key="2">
    <source>
        <dbReference type="Proteomes" id="UP000326305"/>
    </source>
</evidence>
<proteinExistence type="predicted"/>
<protein>
    <submittedName>
        <fullName evidence="1">Uncharacterized protein</fullName>
    </submittedName>
</protein>
<reference evidence="1 2" key="1">
    <citation type="submission" date="2019-08" db="EMBL/GenBank/DDBJ databases">
        <authorList>
            <person name="Zhang R."/>
        </authorList>
    </citation>
    <scope>NUCLEOTIDE SEQUENCE [LARGE SCALE GENOMIC DNA]</scope>
</reference>